<dbReference type="EMBL" id="GEDC01024019">
    <property type="protein sequence ID" value="JAS13279.1"/>
    <property type="molecule type" value="Transcribed_RNA"/>
</dbReference>
<feature type="non-terminal residue" evidence="1">
    <location>
        <position position="1"/>
    </location>
</feature>
<feature type="non-terminal residue" evidence="1">
    <location>
        <position position="120"/>
    </location>
</feature>
<reference evidence="1" key="1">
    <citation type="submission" date="2015-12" db="EMBL/GenBank/DDBJ databases">
        <title>De novo transcriptome assembly of four potential Pierce s Disease insect vectors from Arizona vineyards.</title>
        <authorList>
            <person name="Tassone E.E."/>
        </authorList>
    </citation>
    <scope>NUCLEOTIDE SEQUENCE</scope>
</reference>
<protein>
    <submittedName>
        <fullName evidence="1">Uncharacterized protein</fullName>
    </submittedName>
</protein>
<gene>
    <name evidence="1" type="ORF">g.593</name>
</gene>
<proteinExistence type="predicted"/>
<sequence>TLIRKEEEIKVNNYVRQNFLEELTKTGNDKFFQTKTCQSQIELTKPSRELQKLGNKLFTEVEEQGTLTAYNLLNTSLKFIELCNNKGINGFKEIKKLIEIEKTPNENKEATSGSEGKYSK</sequence>
<dbReference type="AlphaFoldDB" id="A0A1B6CIK9"/>
<organism evidence="1">
    <name type="scientific">Clastoptera arizonana</name>
    <name type="common">Arizona spittle bug</name>
    <dbReference type="NCBI Taxonomy" id="38151"/>
    <lineage>
        <taxon>Eukaryota</taxon>
        <taxon>Metazoa</taxon>
        <taxon>Ecdysozoa</taxon>
        <taxon>Arthropoda</taxon>
        <taxon>Hexapoda</taxon>
        <taxon>Insecta</taxon>
        <taxon>Pterygota</taxon>
        <taxon>Neoptera</taxon>
        <taxon>Paraneoptera</taxon>
        <taxon>Hemiptera</taxon>
        <taxon>Auchenorrhyncha</taxon>
        <taxon>Cercopoidea</taxon>
        <taxon>Clastopteridae</taxon>
        <taxon>Clastoptera</taxon>
    </lineage>
</organism>
<name>A0A1B6CIK9_9HEMI</name>
<evidence type="ECO:0000313" key="1">
    <source>
        <dbReference type="EMBL" id="JAS13279.1"/>
    </source>
</evidence>
<accession>A0A1B6CIK9</accession>